<dbReference type="EMBL" id="UZAF01018721">
    <property type="protein sequence ID" value="VDO54314.1"/>
    <property type="molecule type" value="Genomic_DNA"/>
</dbReference>
<protein>
    <submittedName>
        <fullName evidence="1 3">Uncharacterized protein</fullName>
    </submittedName>
</protein>
<evidence type="ECO:0000313" key="1">
    <source>
        <dbReference type="EMBL" id="VDO54314.1"/>
    </source>
</evidence>
<keyword evidence="2" id="KW-1185">Reference proteome</keyword>
<evidence type="ECO:0000313" key="2">
    <source>
        <dbReference type="Proteomes" id="UP000268014"/>
    </source>
</evidence>
<evidence type="ECO:0000313" key="3">
    <source>
        <dbReference type="WBParaSite" id="HPLM_0001483101-mRNA-1"/>
    </source>
</evidence>
<sequence length="99" mass="10865">MEVVGNTSTFLTTLLIEVTEDYLGESEDPPDVTMPQGIEECPLVPYDGISSSTPPPGVLFFNVLGQKLMSKIVGDVLGARSEVHTHRFYSIAMYVEQTQ</sequence>
<proteinExistence type="predicted"/>
<dbReference type="AlphaFoldDB" id="A0A0N4WTC3"/>
<dbReference type="Proteomes" id="UP000268014">
    <property type="component" value="Unassembled WGS sequence"/>
</dbReference>
<reference evidence="3" key="1">
    <citation type="submission" date="2017-02" db="UniProtKB">
        <authorList>
            <consortium name="WormBaseParasite"/>
        </authorList>
    </citation>
    <scope>IDENTIFICATION</scope>
</reference>
<reference evidence="1 2" key="2">
    <citation type="submission" date="2018-11" db="EMBL/GenBank/DDBJ databases">
        <authorList>
            <consortium name="Pathogen Informatics"/>
        </authorList>
    </citation>
    <scope>NUCLEOTIDE SEQUENCE [LARGE SCALE GENOMIC DNA]</scope>
    <source>
        <strain evidence="1 2">MHpl1</strain>
    </source>
</reference>
<dbReference type="WBParaSite" id="HPLM_0001483101-mRNA-1">
    <property type="protein sequence ID" value="HPLM_0001483101-mRNA-1"/>
    <property type="gene ID" value="HPLM_0001483101"/>
</dbReference>
<name>A0A0N4WTC3_HAEPC</name>
<organism evidence="3">
    <name type="scientific">Haemonchus placei</name>
    <name type="common">Barber's pole worm</name>
    <dbReference type="NCBI Taxonomy" id="6290"/>
    <lineage>
        <taxon>Eukaryota</taxon>
        <taxon>Metazoa</taxon>
        <taxon>Ecdysozoa</taxon>
        <taxon>Nematoda</taxon>
        <taxon>Chromadorea</taxon>
        <taxon>Rhabditida</taxon>
        <taxon>Rhabditina</taxon>
        <taxon>Rhabditomorpha</taxon>
        <taxon>Strongyloidea</taxon>
        <taxon>Trichostrongylidae</taxon>
        <taxon>Haemonchus</taxon>
    </lineage>
</organism>
<gene>
    <name evidence="1" type="ORF">HPLM_LOCUS14823</name>
</gene>
<accession>A0A0N4WTC3</accession>